<evidence type="ECO:0000313" key="2">
    <source>
        <dbReference type="Proteomes" id="UP001157461"/>
    </source>
</evidence>
<accession>A0ABT6IIZ5</accession>
<comment type="caution">
    <text evidence="1">The sequence shown here is derived from an EMBL/GenBank/DDBJ whole genome shotgun (WGS) entry which is preliminary data.</text>
</comment>
<organism evidence="1 2">
    <name type="scientific">Pseudomonas flavocrustae</name>
    <dbReference type="NCBI Taxonomy" id="2991719"/>
    <lineage>
        <taxon>Bacteria</taxon>
        <taxon>Pseudomonadati</taxon>
        <taxon>Pseudomonadota</taxon>
        <taxon>Gammaproteobacteria</taxon>
        <taxon>Pseudomonadales</taxon>
        <taxon>Pseudomonadaceae</taxon>
        <taxon>Pseudomonas</taxon>
    </lineage>
</organism>
<dbReference type="Proteomes" id="UP001157461">
    <property type="component" value="Unassembled WGS sequence"/>
</dbReference>
<proteinExistence type="predicted"/>
<evidence type="ECO:0000313" key="1">
    <source>
        <dbReference type="EMBL" id="MDH4764248.1"/>
    </source>
</evidence>
<reference evidence="1 2" key="1">
    <citation type="submission" date="2022-10" db="EMBL/GenBank/DDBJ databases">
        <title>A novel Pseudomonas species, isolated from Passiflora incarnata leaves.</title>
        <authorList>
            <person name="Cueva-Yesquen L.G."/>
            <person name="Fantinatti-Garboggini F."/>
        </authorList>
    </citation>
    <scope>NUCLEOTIDE SEQUENCE [LARGE SCALE GENOMIC DNA]</scope>
    <source>
        <strain evidence="1 2">CBMAI 2609</strain>
    </source>
</reference>
<sequence>MNDRTLHTLIAALRFWQLHEGQHPSPLVDVASNDGEVDPLSSEEIDDLIENYLNADGANPVTAIGAELVQDAGTVMVSPPTLVVTLSEGGITNLQSSTAMRVVTLEYGAPDAELYEETGVDGEDCIVREHSLSRHVVGGSFAIDPDRVMSVIGQLSASSPA</sequence>
<keyword evidence="2" id="KW-1185">Reference proteome</keyword>
<dbReference type="RefSeq" id="WP_278897437.1">
    <property type="nucleotide sequence ID" value="NZ_JAPDIQ010000006.1"/>
</dbReference>
<name>A0ABT6IIZ5_9PSED</name>
<dbReference type="EMBL" id="JAPDIQ010000006">
    <property type="protein sequence ID" value="MDH4764248.1"/>
    <property type="molecule type" value="Genomic_DNA"/>
</dbReference>
<protein>
    <submittedName>
        <fullName evidence="1">Uncharacterized protein</fullName>
    </submittedName>
</protein>
<gene>
    <name evidence="1" type="ORF">OMP44_15265</name>
</gene>